<dbReference type="Gene3D" id="4.10.240.10">
    <property type="entry name" value="Zn(2)-C6 fungal-type DNA-binding domain"/>
    <property type="match status" value="1"/>
</dbReference>
<accession>A0A2P2SWF2</accession>
<reference evidence="5 6" key="1">
    <citation type="submission" date="2016-03" db="EMBL/GenBank/DDBJ databases">
        <title>Comparative genomics of Pseudogymnoascus destructans, the fungus causing white-nose syndrome of bats.</title>
        <authorList>
            <person name="Palmer J.M."/>
            <person name="Drees K.P."/>
            <person name="Foster J.T."/>
            <person name="Lindner D.L."/>
        </authorList>
    </citation>
    <scope>NUCLEOTIDE SEQUENCE [LARGE SCALE GENOMIC DNA]</scope>
    <source>
        <strain evidence="5 6">UAMH 10579</strain>
    </source>
</reference>
<dbReference type="CDD" id="cd00067">
    <property type="entry name" value="GAL4"/>
    <property type="match status" value="1"/>
</dbReference>
<dbReference type="GO" id="GO:0000981">
    <property type="term" value="F:DNA-binding transcription factor activity, RNA polymerase II-specific"/>
    <property type="evidence" value="ECO:0007669"/>
    <property type="project" value="InterPro"/>
</dbReference>
<evidence type="ECO:0000259" key="4">
    <source>
        <dbReference type="PROSITE" id="PS50048"/>
    </source>
</evidence>
<feature type="domain" description="Zn(2)-C6 fungal-type" evidence="4">
    <location>
        <begin position="49"/>
        <end position="81"/>
    </location>
</feature>
<evidence type="ECO:0000256" key="1">
    <source>
        <dbReference type="ARBA" id="ARBA00022723"/>
    </source>
</evidence>
<dbReference type="InterPro" id="IPR050987">
    <property type="entry name" value="AtrR-like"/>
</dbReference>
<protein>
    <recommendedName>
        <fullName evidence="4">Zn(2)-C6 fungal-type domain-containing protein</fullName>
    </recommendedName>
</protein>
<evidence type="ECO:0000256" key="2">
    <source>
        <dbReference type="ARBA" id="ARBA00023242"/>
    </source>
</evidence>
<feature type="region of interest" description="Disordered" evidence="3">
    <location>
        <begin position="86"/>
        <end position="108"/>
    </location>
</feature>
<dbReference type="EMBL" id="KV460207">
    <property type="protein sequence ID" value="OBU01159.2"/>
    <property type="molecule type" value="Genomic_DNA"/>
</dbReference>
<dbReference type="RefSeq" id="XP_059320094.1">
    <property type="nucleotide sequence ID" value="XM_059463302.1"/>
</dbReference>
<dbReference type="GeneID" id="28834170"/>
<dbReference type="InterPro" id="IPR001138">
    <property type="entry name" value="Zn2Cys6_DnaBD"/>
</dbReference>
<dbReference type="PANTHER" id="PTHR46910:SF18">
    <property type="entry name" value="ZN(II)2CYS6 TRANSCRIPTION FACTOR (EUROFUNG)"/>
    <property type="match status" value="1"/>
</dbReference>
<evidence type="ECO:0000313" key="6">
    <source>
        <dbReference type="Proteomes" id="UP000091956"/>
    </source>
</evidence>
<reference evidence="6" key="2">
    <citation type="journal article" date="2018" name="Nat. Commun.">
        <title>Extreme sensitivity to ultraviolet light in the fungal pathogen causing white-nose syndrome of bats.</title>
        <authorList>
            <person name="Palmer J.M."/>
            <person name="Drees K.P."/>
            <person name="Foster J.T."/>
            <person name="Lindner D.L."/>
        </authorList>
    </citation>
    <scope>NUCLEOTIDE SEQUENCE [LARGE SCALE GENOMIC DNA]</scope>
    <source>
        <strain evidence="6">UAMH 10579</strain>
    </source>
</reference>
<dbReference type="CDD" id="cd12148">
    <property type="entry name" value="fungal_TF_MHR"/>
    <property type="match status" value="1"/>
</dbReference>
<dbReference type="SUPFAM" id="SSF57701">
    <property type="entry name" value="Zn2/Cys6 DNA-binding domain"/>
    <property type="match status" value="1"/>
</dbReference>
<dbReference type="GO" id="GO:0003677">
    <property type="term" value="F:DNA binding"/>
    <property type="evidence" value="ECO:0007669"/>
    <property type="project" value="InterPro"/>
</dbReference>
<evidence type="ECO:0000313" key="5">
    <source>
        <dbReference type="EMBL" id="OBU01159.2"/>
    </source>
</evidence>
<keyword evidence="2" id="KW-0539">Nucleus</keyword>
<sequence length="698" mass="79368">MQQASASEPIVLDSMNSMNTANTERLNARPSKSPFDVARPRKLRRVTRACDFCHRRSTRCKQSQDDSRCQNCLDFDIACTFERPARKRGSKRQGQAQVDEDGSPSGEHANLLLQMMNSQVHDDEAYSHDERNKRTAEALITFPLATEYRDMVLDNPDIIQDLVSVYFEVVYPIFPFFHRPTFLQKITMRRYLSDRGLFAVVMAICALASARARDGALLPGQWEPSHFRHPSSESFYSAARDVTPHLNLSAMEGINWMRMCALLSLLGIQNGNINVMHQYLGLYHTLAAIDGLHDEKNWPKDISIIEIEERRRLFWSMYTLEVYSSLVWVGITRCRQSQCRVFYPSEVDDERFSDEDFSNLLPQRSPHQGVEVRPGPAIDTSSWLHGWNFTTDLYVVLEHAMDGFHRRRPRTIAHFSPNNMFNRVAPSQSTVLDKVMWMHQQLPDRFKEIQSVTSDTGEDRLSFQAANIAATLQLVRMVLFTAEEATVDQKCAIARELLDGFAQVPVFFLRAISSPLLYHLAGIGSILGSVMEGPLSKSSYLQARTVLLSMADLLASLEIGMTRTSGATQRLRSQVTRIDEYMAAQQQQNFAQSPSALPSCVPSMPHSNLREHVDMFQEEQQQSRRGVQQVGYEFPSNSQGTGHLGNRQDYVQIQMPTETYNFKGMPSGIDGLDETGQQLQFQLPPGLLDDWPWLFDMA</sequence>
<dbReference type="AlphaFoldDB" id="A0A2P2SWF2"/>
<keyword evidence="1" id="KW-0479">Metal-binding</keyword>
<dbReference type="Pfam" id="PF04082">
    <property type="entry name" value="Fungal_trans"/>
    <property type="match status" value="1"/>
</dbReference>
<organism evidence="5 6">
    <name type="scientific">Pseudogymnoascus verrucosus</name>
    <dbReference type="NCBI Taxonomy" id="342668"/>
    <lineage>
        <taxon>Eukaryota</taxon>
        <taxon>Fungi</taxon>
        <taxon>Dikarya</taxon>
        <taxon>Ascomycota</taxon>
        <taxon>Pezizomycotina</taxon>
        <taxon>Leotiomycetes</taxon>
        <taxon>Thelebolales</taxon>
        <taxon>Thelebolaceae</taxon>
        <taxon>Pseudogymnoascus</taxon>
    </lineage>
</organism>
<gene>
    <name evidence="5" type="ORF">VE01_00784</name>
</gene>
<dbReference type="InterPro" id="IPR007219">
    <property type="entry name" value="XnlR_reg_dom"/>
</dbReference>
<dbReference type="PROSITE" id="PS50048">
    <property type="entry name" value="ZN2_CY6_FUNGAL_2"/>
    <property type="match status" value="1"/>
</dbReference>
<evidence type="ECO:0000256" key="3">
    <source>
        <dbReference type="SAM" id="MobiDB-lite"/>
    </source>
</evidence>
<dbReference type="Proteomes" id="UP000091956">
    <property type="component" value="Unassembled WGS sequence"/>
</dbReference>
<proteinExistence type="predicted"/>
<dbReference type="PANTHER" id="PTHR46910">
    <property type="entry name" value="TRANSCRIPTION FACTOR PDR1"/>
    <property type="match status" value="1"/>
</dbReference>
<keyword evidence="6" id="KW-1185">Reference proteome</keyword>
<dbReference type="GO" id="GO:0008270">
    <property type="term" value="F:zinc ion binding"/>
    <property type="evidence" value="ECO:0007669"/>
    <property type="project" value="InterPro"/>
</dbReference>
<dbReference type="GO" id="GO:0006351">
    <property type="term" value="P:DNA-templated transcription"/>
    <property type="evidence" value="ECO:0007669"/>
    <property type="project" value="InterPro"/>
</dbReference>
<dbReference type="InterPro" id="IPR036864">
    <property type="entry name" value="Zn2-C6_fun-type_DNA-bd_sf"/>
</dbReference>
<dbReference type="SMART" id="SM00066">
    <property type="entry name" value="GAL4"/>
    <property type="match status" value="1"/>
</dbReference>
<name>A0A2P2SWF2_9PEZI</name>